<dbReference type="EMBL" id="JAOZYC010000032">
    <property type="protein sequence ID" value="MEB8337079.1"/>
    <property type="molecule type" value="Genomic_DNA"/>
</dbReference>
<sequence length="95" mass="8951">MKVLKTAAVVAGSMAIVGAAAPAFASDLTPMSLNGAVNTITSQPTLDVAPVDSNLLDPKNDGGAVSTVSGAVDGLNESGSGSGAGSLLGGLPAGQ</sequence>
<comment type="caution">
    <text evidence="3">The sequence shown here is derived from an EMBL/GenBank/DDBJ whole genome shotgun (WGS) entry which is preliminary data.</text>
</comment>
<evidence type="ECO:0008006" key="5">
    <source>
        <dbReference type="Google" id="ProtNLM"/>
    </source>
</evidence>
<protein>
    <recommendedName>
        <fullName evidence="5">Secreted protein</fullName>
    </recommendedName>
</protein>
<feature type="region of interest" description="Disordered" evidence="1">
    <location>
        <begin position="67"/>
        <end position="95"/>
    </location>
</feature>
<keyword evidence="2" id="KW-0732">Signal</keyword>
<dbReference type="Proteomes" id="UP001354931">
    <property type="component" value="Unassembled WGS sequence"/>
</dbReference>
<evidence type="ECO:0000313" key="4">
    <source>
        <dbReference type="Proteomes" id="UP001354931"/>
    </source>
</evidence>
<gene>
    <name evidence="3" type="ORF">OKJ99_06065</name>
</gene>
<evidence type="ECO:0000256" key="2">
    <source>
        <dbReference type="SAM" id="SignalP"/>
    </source>
</evidence>
<feature type="chain" id="PRO_5045412219" description="Secreted protein" evidence="2">
    <location>
        <begin position="26"/>
        <end position="95"/>
    </location>
</feature>
<name>A0ABU6EZD0_9ACTN</name>
<reference evidence="3 4" key="1">
    <citation type="submission" date="2022-10" db="EMBL/GenBank/DDBJ databases">
        <authorList>
            <person name="Xie J."/>
            <person name="Shen N."/>
        </authorList>
    </citation>
    <scope>NUCLEOTIDE SEQUENCE [LARGE SCALE GENOMIC DNA]</scope>
    <source>
        <strain evidence="3 4">YIM65594</strain>
    </source>
</reference>
<accession>A0ABU6EZD0</accession>
<proteinExistence type="predicted"/>
<feature type="compositionally biased region" description="Gly residues" evidence="1">
    <location>
        <begin position="80"/>
        <end position="95"/>
    </location>
</feature>
<organism evidence="3 4">
    <name type="scientific">Streptomyces endophyticus</name>
    <dbReference type="NCBI Taxonomy" id="714166"/>
    <lineage>
        <taxon>Bacteria</taxon>
        <taxon>Bacillati</taxon>
        <taxon>Actinomycetota</taxon>
        <taxon>Actinomycetes</taxon>
        <taxon>Kitasatosporales</taxon>
        <taxon>Streptomycetaceae</taxon>
        <taxon>Streptomyces</taxon>
    </lineage>
</organism>
<evidence type="ECO:0000256" key="1">
    <source>
        <dbReference type="SAM" id="MobiDB-lite"/>
    </source>
</evidence>
<keyword evidence="4" id="KW-1185">Reference proteome</keyword>
<feature type="signal peptide" evidence="2">
    <location>
        <begin position="1"/>
        <end position="25"/>
    </location>
</feature>
<dbReference type="RefSeq" id="WP_326014715.1">
    <property type="nucleotide sequence ID" value="NZ_JAOZYC010000032.1"/>
</dbReference>
<evidence type="ECO:0000313" key="3">
    <source>
        <dbReference type="EMBL" id="MEB8337079.1"/>
    </source>
</evidence>